<dbReference type="GO" id="GO:0009094">
    <property type="term" value="P:L-phenylalanine biosynthetic process"/>
    <property type="evidence" value="ECO:0007669"/>
    <property type="project" value="UniProtKB-UniPathway"/>
</dbReference>
<evidence type="ECO:0000256" key="7">
    <source>
        <dbReference type="ARBA" id="ARBA00047848"/>
    </source>
</evidence>
<comment type="catalytic activity">
    <reaction evidence="7">
        <text>prephenate + H(+) = 3-phenylpyruvate + CO2 + H2O</text>
        <dbReference type="Rhea" id="RHEA:21648"/>
        <dbReference type="ChEBI" id="CHEBI:15377"/>
        <dbReference type="ChEBI" id="CHEBI:15378"/>
        <dbReference type="ChEBI" id="CHEBI:16526"/>
        <dbReference type="ChEBI" id="CHEBI:18005"/>
        <dbReference type="ChEBI" id="CHEBI:29934"/>
        <dbReference type="EC" id="4.2.1.51"/>
    </reaction>
</comment>
<dbReference type="OrthoDB" id="9802281at2"/>
<evidence type="ECO:0000256" key="4">
    <source>
        <dbReference type="ARBA" id="ARBA00023141"/>
    </source>
</evidence>
<evidence type="ECO:0000313" key="9">
    <source>
        <dbReference type="EMBL" id="POF61159.1"/>
    </source>
</evidence>
<keyword evidence="5" id="KW-0584">Phenylalanine biosynthesis</keyword>
<evidence type="ECO:0000256" key="6">
    <source>
        <dbReference type="ARBA" id="ARBA00023239"/>
    </source>
</evidence>
<dbReference type="AlphaFoldDB" id="A0A2S3VX06"/>
<evidence type="ECO:0000256" key="1">
    <source>
        <dbReference type="ARBA" id="ARBA00004741"/>
    </source>
</evidence>
<name>A0A2S3VX06_9PROT</name>
<evidence type="ECO:0000256" key="2">
    <source>
        <dbReference type="ARBA" id="ARBA00013147"/>
    </source>
</evidence>
<protein>
    <recommendedName>
        <fullName evidence="2">prephenate dehydratase</fullName>
        <ecNumber evidence="2">4.2.1.51</ecNumber>
    </recommendedName>
</protein>
<accession>A0A2S3VX06</accession>
<dbReference type="CDD" id="cd13532">
    <property type="entry name" value="PBP2_PDT_like"/>
    <property type="match status" value="1"/>
</dbReference>
<evidence type="ECO:0000259" key="8">
    <source>
        <dbReference type="PROSITE" id="PS51171"/>
    </source>
</evidence>
<dbReference type="PANTHER" id="PTHR21022">
    <property type="entry name" value="PREPHENATE DEHYDRATASE P PROTEIN"/>
    <property type="match status" value="1"/>
</dbReference>
<organism evidence="9 10">
    <name type="scientific">Novacetimonas maltaceti</name>
    <dbReference type="NCBI Taxonomy" id="1203393"/>
    <lineage>
        <taxon>Bacteria</taxon>
        <taxon>Pseudomonadati</taxon>
        <taxon>Pseudomonadota</taxon>
        <taxon>Alphaproteobacteria</taxon>
        <taxon>Acetobacterales</taxon>
        <taxon>Acetobacteraceae</taxon>
        <taxon>Novacetimonas</taxon>
    </lineage>
</organism>
<dbReference type="PANTHER" id="PTHR21022:SF19">
    <property type="entry name" value="PREPHENATE DEHYDRATASE-RELATED"/>
    <property type="match status" value="1"/>
</dbReference>
<dbReference type="Pfam" id="PF00800">
    <property type="entry name" value="PDT"/>
    <property type="match status" value="1"/>
</dbReference>
<dbReference type="SUPFAM" id="SSF53850">
    <property type="entry name" value="Periplasmic binding protein-like II"/>
    <property type="match status" value="1"/>
</dbReference>
<keyword evidence="10" id="KW-1185">Reference proteome</keyword>
<dbReference type="PROSITE" id="PS51171">
    <property type="entry name" value="PREPHENATE_DEHYDR_3"/>
    <property type="match status" value="1"/>
</dbReference>
<proteinExistence type="predicted"/>
<keyword evidence="6" id="KW-0456">Lyase</keyword>
<evidence type="ECO:0000256" key="5">
    <source>
        <dbReference type="ARBA" id="ARBA00023222"/>
    </source>
</evidence>
<evidence type="ECO:0000256" key="3">
    <source>
        <dbReference type="ARBA" id="ARBA00022605"/>
    </source>
</evidence>
<dbReference type="RefSeq" id="WP_014106216.1">
    <property type="nucleotide sequence ID" value="NZ_NKUE01000084.1"/>
</dbReference>
<comment type="caution">
    <text evidence="9">The sequence shown here is derived from an EMBL/GenBank/DDBJ whole genome shotgun (WGS) entry which is preliminary data.</text>
</comment>
<feature type="domain" description="Prephenate dehydratase" evidence="8">
    <location>
        <begin position="19"/>
        <end position="194"/>
    </location>
</feature>
<dbReference type="UniPathway" id="UPA00121">
    <property type="reaction ID" value="UER00345"/>
</dbReference>
<dbReference type="InterPro" id="IPR001086">
    <property type="entry name" value="Preph_deHydtase"/>
</dbReference>
<dbReference type="GO" id="GO:0005737">
    <property type="term" value="C:cytoplasm"/>
    <property type="evidence" value="ECO:0007669"/>
    <property type="project" value="TreeGrafter"/>
</dbReference>
<dbReference type="GO" id="GO:0004664">
    <property type="term" value="F:prephenate dehydratase activity"/>
    <property type="evidence" value="ECO:0007669"/>
    <property type="project" value="UniProtKB-EC"/>
</dbReference>
<sequence length="326" mass="35847">MPQFVDDRLNEFLQSDGGSIAHLGPSGSFSHEVCSSISSRVRPEPRRTFGDVIDAVVTQNVDYGLIPIYNTIAGQIIAGWSALLDSGVIAVGAYVHRISLALLAREGATLSTIRRVVSHSAALRQSSHWQRRMLIGAQVSHSTAAGAALVSRTRSRELAAIGSPNLADRYNLSLVAHDIANDVDNETTFLLIQRQNDTAATDNKFQRTSQICCPVSPNVLLSRVAPEGERANERERLRSQISFTCRSGRALEIFLKNEDGSTNETLIHGCSVRTEGRYLGHIPVAATNVDRLYRAFGFQSNFLRDHFLGNIPKDNSYIVIYSRVLQ</sequence>
<keyword evidence="3" id="KW-0028">Amino-acid biosynthesis</keyword>
<dbReference type="EC" id="4.2.1.51" evidence="2"/>
<keyword evidence="4" id="KW-0057">Aromatic amino acid biosynthesis</keyword>
<evidence type="ECO:0000313" key="10">
    <source>
        <dbReference type="Proteomes" id="UP000237344"/>
    </source>
</evidence>
<dbReference type="Proteomes" id="UP000237344">
    <property type="component" value="Unassembled WGS sequence"/>
</dbReference>
<dbReference type="Gene3D" id="3.40.190.10">
    <property type="entry name" value="Periplasmic binding protein-like II"/>
    <property type="match status" value="2"/>
</dbReference>
<reference evidence="9 10" key="1">
    <citation type="submission" date="2018-01" db="EMBL/GenBank/DDBJ databases">
        <title>Draft Genome Sequence of Komagataeibacter maltaceti LMG 1529, a Vinegar Producing Acetic Acid Bacterium Isolated from Malt Vinegar Brewery Acetifiers.</title>
        <authorList>
            <person name="Zhang Q."/>
            <person name="Hollensteiner J."/>
            <person name="Poehlein A."/>
            <person name="Daniel R."/>
        </authorList>
    </citation>
    <scope>NUCLEOTIDE SEQUENCE [LARGE SCALE GENOMIC DNA]</scope>
    <source>
        <strain evidence="9 10">LMG 1529</strain>
    </source>
</reference>
<gene>
    <name evidence="9" type="ORF">KMAL_32260</name>
</gene>
<comment type="pathway">
    <text evidence="1">Amino-acid biosynthesis; L-phenylalanine biosynthesis; phenylpyruvate from prephenate: step 1/1.</text>
</comment>
<dbReference type="EMBL" id="POTC01000117">
    <property type="protein sequence ID" value="POF61159.1"/>
    <property type="molecule type" value="Genomic_DNA"/>
</dbReference>